<dbReference type="AlphaFoldDB" id="N0B222"/>
<dbReference type="OrthoDB" id="7931256at2"/>
<dbReference type="Gene3D" id="3.40.50.720">
    <property type="entry name" value="NAD(P)-binding Rossmann-like Domain"/>
    <property type="match status" value="1"/>
</dbReference>
<dbReference type="RefSeq" id="WP_015597539.1">
    <property type="nucleotide sequence ID" value="NC_021172.1"/>
</dbReference>
<feature type="chain" id="PRO_5004105817" evidence="1">
    <location>
        <begin position="25"/>
        <end position="228"/>
    </location>
</feature>
<organism evidence="2 3">
    <name type="scientific">Hyphomicrobium denitrificans 1NES1</name>
    <dbReference type="NCBI Taxonomy" id="670307"/>
    <lineage>
        <taxon>Bacteria</taxon>
        <taxon>Pseudomonadati</taxon>
        <taxon>Pseudomonadota</taxon>
        <taxon>Alphaproteobacteria</taxon>
        <taxon>Hyphomicrobiales</taxon>
        <taxon>Hyphomicrobiaceae</taxon>
        <taxon>Hyphomicrobium</taxon>
    </lineage>
</organism>
<dbReference type="Proteomes" id="UP000005952">
    <property type="component" value="Chromosome"/>
</dbReference>
<dbReference type="InterPro" id="IPR036291">
    <property type="entry name" value="NAD(P)-bd_dom_sf"/>
</dbReference>
<keyword evidence="3" id="KW-1185">Reference proteome</keyword>
<proteinExistence type="predicted"/>
<evidence type="ECO:0000256" key="1">
    <source>
        <dbReference type="SAM" id="SignalP"/>
    </source>
</evidence>
<dbReference type="Pfam" id="PF13561">
    <property type="entry name" value="adh_short_C2"/>
    <property type="match status" value="1"/>
</dbReference>
<dbReference type="SUPFAM" id="SSF51735">
    <property type="entry name" value="NAD(P)-binding Rossmann-fold domains"/>
    <property type="match status" value="1"/>
</dbReference>
<evidence type="ECO:0000313" key="2">
    <source>
        <dbReference type="EMBL" id="AGK57504.1"/>
    </source>
</evidence>
<dbReference type="InterPro" id="IPR002347">
    <property type="entry name" value="SDR_fam"/>
</dbReference>
<name>N0B222_9HYPH</name>
<protein>
    <submittedName>
        <fullName evidence="2">Uncharacterized protein</fullName>
    </submittedName>
</protein>
<dbReference type="KEGG" id="hdt:HYPDE_29128"/>
<evidence type="ECO:0000313" key="3">
    <source>
        <dbReference type="Proteomes" id="UP000005952"/>
    </source>
</evidence>
<dbReference type="EMBL" id="CP005587">
    <property type="protein sequence ID" value="AGK57504.1"/>
    <property type="molecule type" value="Genomic_DNA"/>
</dbReference>
<dbReference type="HOGENOM" id="CLU_106240_0_0_5"/>
<accession>N0B222</accession>
<gene>
    <name evidence="2" type="ORF">HYPDE_29128</name>
</gene>
<reference evidence="2 3" key="1">
    <citation type="journal article" date="2013" name="Genome Announc.">
        <title>Genome sequences for three denitrifying bacterial strains isolated from a uranium- and nitrate-contaminated subsurface environment.</title>
        <authorList>
            <person name="Venkatramanan R."/>
            <person name="Prakash O."/>
            <person name="Woyke T."/>
            <person name="Chain P."/>
            <person name="Goodwin L.A."/>
            <person name="Watson D."/>
            <person name="Brooks S."/>
            <person name="Kostka J.E."/>
            <person name="Green S.J."/>
        </authorList>
    </citation>
    <scope>NUCLEOTIDE SEQUENCE [LARGE SCALE GENOMIC DNA]</scope>
    <source>
        <strain evidence="2 3">1NES1</strain>
    </source>
</reference>
<dbReference type="eggNOG" id="COG4221">
    <property type="taxonomic scope" value="Bacteria"/>
</dbReference>
<feature type="signal peptide" evidence="1">
    <location>
        <begin position="1"/>
        <end position="24"/>
    </location>
</feature>
<sequence length="228" mass="24333">MVRTLKGLVVAIPAALTATGSAVARLVAAEQGDLVLGAVKAAQLKSVEVSIQRDETAYAAQVDLERPKSVDEFFKIAIGQFGRLDAIVLETARGTTRSTLTEKSIAQGARRLLYCLDSALRYCTGDLHVINISPLADRYAVPVAAAFLGGKLATSKSTASSAPSLRMSVISPADGVGSDDGTLARTVLHVLRESRNPDVTETVLWRRPQQPERRSKLAATRPKIMVPL</sequence>
<keyword evidence="1" id="KW-0732">Signal</keyword>